<sequence>MYITDEAKQLLEKSGVVGIRLYTVPNSNDGPQIALAIDEPHEFDRVQTIKGIKVAFDPSVTGTEILTLDKEENENGVGLVLTGPGSYS</sequence>
<accession>A0A4S3PTF1</accession>
<proteinExistence type="predicted"/>
<comment type="caution">
    <text evidence="1">The sequence shown here is derived from an EMBL/GenBank/DDBJ whole genome shotgun (WGS) entry which is preliminary data.</text>
</comment>
<dbReference type="SUPFAM" id="SSF89360">
    <property type="entry name" value="HesB-like domain"/>
    <property type="match status" value="1"/>
</dbReference>
<dbReference type="Proteomes" id="UP000306477">
    <property type="component" value="Unassembled WGS sequence"/>
</dbReference>
<reference evidence="1 2" key="1">
    <citation type="journal article" date="2019" name="Indoor Air">
        <title>Impacts of indoor surface finishes on bacterial viability.</title>
        <authorList>
            <person name="Hu J."/>
            <person name="Maamar S.B."/>
            <person name="Glawe A.J."/>
            <person name="Gottel N."/>
            <person name="Gilbert J.A."/>
            <person name="Hartmann E.M."/>
        </authorList>
    </citation>
    <scope>NUCLEOTIDE SEQUENCE [LARGE SCALE GENOMIC DNA]</scope>
    <source>
        <strain evidence="1 2">AF060A6</strain>
    </source>
</reference>
<keyword evidence="2" id="KW-1185">Reference proteome</keyword>
<dbReference type="RefSeq" id="WP_136379323.1">
    <property type="nucleotide sequence ID" value="NZ_SLUB01000012.1"/>
</dbReference>
<gene>
    <name evidence="1" type="ORF">E1I69_09255</name>
</gene>
<evidence type="ECO:0000313" key="1">
    <source>
        <dbReference type="EMBL" id="THE13047.1"/>
    </source>
</evidence>
<name>A0A4S3PTF1_9BACI</name>
<evidence type="ECO:0000313" key="2">
    <source>
        <dbReference type="Proteomes" id="UP000306477"/>
    </source>
</evidence>
<dbReference type="OrthoDB" id="2355011at2"/>
<protein>
    <submittedName>
        <fullName evidence="1">Adhesin</fullName>
    </submittedName>
</protein>
<dbReference type="STRING" id="1033734.GCA_000285535_02042"/>
<organism evidence="1 2">
    <name type="scientific">Bacillus timonensis</name>
    <dbReference type="NCBI Taxonomy" id="1033734"/>
    <lineage>
        <taxon>Bacteria</taxon>
        <taxon>Bacillati</taxon>
        <taxon>Bacillota</taxon>
        <taxon>Bacilli</taxon>
        <taxon>Bacillales</taxon>
        <taxon>Bacillaceae</taxon>
        <taxon>Bacillus</taxon>
    </lineage>
</organism>
<dbReference type="EMBL" id="SLUB01000012">
    <property type="protein sequence ID" value="THE13047.1"/>
    <property type="molecule type" value="Genomic_DNA"/>
</dbReference>
<dbReference type="InterPro" id="IPR035903">
    <property type="entry name" value="HesB-like_dom_sf"/>
</dbReference>
<dbReference type="AlphaFoldDB" id="A0A4S3PTF1"/>